<dbReference type="InterPro" id="IPR011042">
    <property type="entry name" value="6-blade_b-propeller_TolB-like"/>
</dbReference>
<proteinExistence type="predicted"/>
<protein>
    <submittedName>
        <fullName evidence="1">Uncharacterized protein</fullName>
    </submittedName>
</protein>
<organism evidence="1 2">
    <name type="scientific">Marmota monax</name>
    <name type="common">Woodchuck</name>
    <dbReference type="NCBI Taxonomy" id="9995"/>
    <lineage>
        <taxon>Eukaryota</taxon>
        <taxon>Metazoa</taxon>
        <taxon>Chordata</taxon>
        <taxon>Craniata</taxon>
        <taxon>Vertebrata</taxon>
        <taxon>Euteleostomi</taxon>
        <taxon>Mammalia</taxon>
        <taxon>Eutheria</taxon>
        <taxon>Euarchontoglires</taxon>
        <taxon>Glires</taxon>
        <taxon>Rodentia</taxon>
        <taxon>Sciuromorpha</taxon>
        <taxon>Sciuridae</taxon>
        <taxon>Xerinae</taxon>
        <taxon>Marmotini</taxon>
        <taxon>Marmota</taxon>
    </lineage>
</organism>
<keyword evidence="2" id="KW-1185">Reference proteome</keyword>
<sequence>PTDRPPMLLIANSETIEMFYLNGSKMATISSVNRNEIHTLDFIYNEEMICWIESRDSSNQLKCIQITKTGRLTDEWTINILQSFH</sequence>
<comment type="caution">
    <text evidence="1">The sequence shown here is derived from an EMBL/GenBank/DDBJ whole genome shotgun (WGS) entry which is preliminary data.</text>
</comment>
<dbReference type="Gene3D" id="2.120.10.30">
    <property type="entry name" value="TolB, C-terminal domain"/>
    <property type="match status" value="1"/>
</dbReference>
<evidence type="ECO:0000313" key="1">
    <source>
        <dbReference type="EMBL" id="VTJ75946.1"/>
    </source>
</evidence>
<accession>A0A5E4C2U0</accession>
<dbReference type="EMBL" id="CABDUW010000842">
    <property type="protein sequence ID" value="VTJ75946.1"/>
    <property type="molecule type" value="Genomic_DNA"/>
</dbReference>
<reference evidence="1" key="1">
    <citation type="submission" date="2019-04" db="EMBL/GenBank/DDBJ databases">
        <authorList>
            <person name="Alioto T."/>
            <person name="Alioto T."/>
        </authorList>
    </citation>
    <scope>NUCLEOTIDE SEQUENCE [LARGE SCALE GENOMIC DNA]</scope>
</reference>
<evidence type="ECO:0000313" key="2">
    <source>
        <dbReference type="Proteomes" id="UP000335636"/>
    </source>
</evidence>
<dbReference type="Proteomes" id="UP000335636">
    <property type="component" value="Unassembled WGS sequence"/>
</dbReference>
<dbReference type="AlphaFoldDB" id="A0A5E4C2U0"/>
<gene>
    <name evidence="1" type="ORF">MONAX_5E046560</name>
</gene>
<feature type="non-terminal residue" evidence="1">
    <location>
        <position position="85"/>
    </location>
</feature>
<feature type="non-terminal residue" evidence="1">
    <location>
        <position position="1"/>
    </location>
</feature>
<name>A0A5E4C2U0_MARMO</name>